<dbReference type="Proteomes" id="UP000770717">
    <property type="component" value="Unassembled WGS sequence"/>
</dbReference>
<evidence type="ECO:0000313" key="2">
    <source>
        <dbReference type="Proteomes" id="UP000770717"/>
    </source>
</evidence>
<dbReference type="EMBL" id="WNTK01000006">
    <property type="protein sequence ID" value="KAG9481953.1"/>
    <property type="molecule type" value="Genomic_DNA"/>
</dbReference>
<organism evidence="1 2">
    <name type="scientific">Eleutherodactylus coqui</name>
    <name type="common">Puerto Rican coqui</name>
    <dbReference type="NCBI Taxonomy" id="57060"/>
    <lineage>
        <taxon>Eukaryota</taxon>
        <taxon>Metazoa</taxon>
        <taxon>Chordata</taxon>
        <taxon>Craniata</taxon>
        <taxon>Vertebrata</taxon>
        <taxon>Euteleostomi</taxon>
        <taxon>Amphibia</taxon>
        <taxon>Batrachia</taxon>
        <taxon>Anura</taxon>
        <taxon>Neobatrachia</taxon>
        <taxon>Hyloidea</taxon>
        <taxon>Eleutherodactylidae</taxon>
        <taxon>Eleutherodactylinae</taxon>
        <taxon>Eleutherodactylus</taxon>
        <taxon>Eleutherodactylus</taxon>
    </lineage>
</organism>
<name>A0A8J6K5V2_ELECQ</name>
<keyword evidence="2" id="KW-1185">Reference proteome</keyword>
<reference evidence="1" key="1">
    <citation type="thesis" date="2020" institute="ProQuest LLC" country="789 East Eisenhower Parkway, Ann Arbor, MI, USA">
        <title>Comparative Genomics and Chromosome Evolution.</title>
        <authorList>
            <person name="Mudd A.B."/>
        </authorList>
    </citation>
    <scope>NUCLEOTIDE SEQUENCE</scope>
    <source>
        <strain evidence="1">HN-11 Male</strain>
        <tissue evidence="1">Kidney and liver</tissue>
    </source>
</reference>
<dbReference type="AlphaFoldDB" id="A0A8J6K5V2"/>
<protein>
    <submittedName>
        <fullName evidence="1">Uncharacterized protein</fullName>
    </submittedName>
</protein>
<comment type="caution">
    <text evidence="1">The sequence shown here is derived from an EMBL/GenBank/DDBJ whole genome shotgun (WGS) entry which is preliminary data.</text>
</comment>
<proteinExistence type="predicted"/>
<accession>A0A8J6K5V2</accession>
<gene>
    <name evidence="1" type="ORF">GDO78_010929</name>
</gene>
<evidence type="ECO:0000313" key="1">
    <source>
        <dbReference type="EMBL" id="KAG9481953.1"/>
    </source>
</evidence>
<sequence length="79" mass="9026">MGATKSKLSSNTTLLLLHMADSKKVHKHYQVIIRLCVCIVLRINRCSPIFIYAYPLNHHHLHHLRGPIRPLDKGAANFC</sequence>